<dbReference type="EMBL" id="GBXM01102669">
    <property type="protein sequence ID" value="JAH05908.1"/>
    <property type="molecule type" value="Transcribed_RNA"/>
</dbReference>
<proteinExistence type="predicted"/>
<name>A0A0E9PPZ7_ANGAN</name>
<protein>
    <submittedName>
        <fullName evidence="1">Uncharacterized protein</fullName>
    </submittedName>
</protein>
<evidence type="ECO:0000313" key="1">
    <source>
        <dbReference type="EMBL" id="JAH05908.1"/>
    </source>
</evidence>
<reference evidence="1" key="1">
    <citation type="submission" date="2014-11" db="EMBL/GenBank/DDBJ databases">
        <authorList>
            <person name="Amaro Gonzalez C."/>
        </authorList>
    </citation>
    <scope>NUCLEOTIDE SEQUENCE</scope>
</reference>
<accession>A0A0E9PPZ7</accession>
<dbReference type="AlphaFoldDB" id="A0A0E9PPZ7"/>
<sequence>MNCYNWREEADRATLMSLNVLPCKINIPLAHII</sequence>
<reference evidence="1" key="2">
    <citation type="journal article" date="2015" name="Fish Shellfish Immunol.">
        <title>Early steps in the European eel (Anguilla anguilla)-Vibrio vulnificus interaction in the gills: Role of the RtxA13 toxin.</title>
        <authorList>
            <person name="Callol A."/>
            <person name="Pajuelo D."/>
            <person name="Ebbesson L."/>
            <person name="Teles M."/>
            <person name="MacKenzie S."/>
            <person name="Amaro C."/>
        </authorList>
    </citation>
    <scope>NUCLEOTIDE SEQUENCE</scope>
</reference>
<organism evidence="1">
    <name type="scientific">Anguilla anguilla</name>
    <name type="common">European freshwater eel</name>
    <name type="synonym">Muraena anguilla</name>
    <dbReference type="NCBI Taxonomy" id="7936"/>
    <lineage>
        <taxon>Eukaryota</taxon>
        <taxon>Metazoa</taxon>
        <taxon>Chordata</taxon>
        <taxon>Craniata</taxon>
        <taxon>Vertebrata</taxon>
        <taxon>Euteleostomi</taxon>
        <taxon>Actinopterygii</taxon>
        <taxon>Neopterygii</taxon>
        <taxon>Teleostei</taxon>
        <taxon>Anguilliformes</taxon>
        <taxon>Anguillidae</taxon>
        <taxon>Anguilla</taxon>
    </lineage>
</organism>